<dbReference type="NCBIfam" id="TIGR00069">
    <property type="entry name" value="hisD"/>
    <property type="match status" value="1"/>
</dbReference>
<evidence type="ECO:0000256" key="12">
    <source>
        <dbReference type="PIRSR" id="PIRSR000099-3"/>
    </source>
</evidence>
<dbReference type="EC" id="1.1.1.23" evidence="3 8"/>
<dbReference type="FunFam" id="3.40.50.1980:FF:000001">
    <property type="entry name" value="Histidinol dehydrogenase"/>
    <property type="match status" value="1"/>
</dbReference>
<dbReference type="GO" id="GO:0004399">
    <property type="term" value="F:histidinol dehydrogenase activity"/>
    <property type="evidence" value="ECO:0007669"/>
    <property type="project" value="UniProtKB-UniRule"/>
</dbReference>
<dbReference type="InterPro" id="IPR012131">
    <property type="entry name" value="Hstdl_DH"/>
</dbReference>
<comment type="pathway">
    <text evidence="8">Amino-acid biosynthesis; L-histidine biosynthesis; L-histidine from 5-phospho-alpha-D-ribose 1-diphosphate: step 9/9.</text>
</comment>
<dbReference type="Proteomes" id="UP000199228">
    <property type="component" value="Unassembled WGS sequence"/>
</dbReference>
<comment type="similarity">
    <text evidence="2 8 9 14">Belongs to the histidinol dehydrogenase family.</text>
</comment>
<dbReference type="RefSeq" id="WP_090172268.1">
    <property type="nucleotide sequence ID" value="NZ_FMXR01000006.1"/>
</dbReference>
<evidence type="ECO:0000256" key="13">
    <source>
        <dbReference type="PIRSR" id="PIRSR000099-4"/>
    </source>
</evidence>
<dbReference type="EMBL" id="FMXR01000006">
    <property type="protein sequence ID" value="SDB09449.1"/>
    <property type="molecule type" value="Genomic_DNA"/>
</dbReference>
<dbReference type="PANTHER" id="PTHR21256:SF2">
    <property type="entry name" value="HISTIDINE BIOSYNTHESIS TRIFUNCTIONAL PROTEIN"/>
    <property type="match status" value="1"/>
</dbReference>
<dbReference type="GO" id="GO:0005829">
    <property type="term" value="C:cytosol"/>
    <property type="evidence" value="ECO:0007669"/>
    <property type="project" value="TreeGrafter"/>
</dbReference>
<dbReference type="CDD" id="cd06572">
    <property type="entry name" value="Histidinol_dh"/>
    <property type="match status" value="1"/>
</dbReference>
<feature type="binding site" evidence="8 12">
    <location>
        <position position="415"/>
    </location>
    <ligand>
        <name>substrate</name>
    </ligand>
</feature>
<feature type="binding site" evidence="8 11">
    <location>
        <position position="129"/>
    </location>
    <ligand>
        <name>NAD(+)</name>
        <dbReference type="ChEBI" id="CHEBI:57540"/>
    </ligand>
</feature>
<evidence type="ECO:0000256" key="5">
    <source>
        <dbReference type="ARBA" id="ARBA00022833"/>
    </source>
</evidence>
<dbReference type="Gene3D" id="3.40.50.1980">
    <property type="entry name" value="Nitrogenase molybdenum iron protein domain"/>
    <property type="match status" value="2"/>
</dbReference>
<evidence type="ECO:0000256" key="10">
    <source>
        <dbReference type="PIRSR" id="PIRSR000099-1"/>
    </source>
</evidence>
<name>A0A1G6AM33_EUBOX</name>
<dbReference type="FunFam" id="3.40.50.1980:FF:000026">
    <property type="entry name" value="Histidinol dehydrogenase"/>
    <property type="match status" value="1"/>
</dbReference>
<comment type="function">
    <text evidence="1 8">Catalyzes the sequential NAD-dependent oxidations of L-histidinol to L-histidinaldehyde and then to L-histidine.</text>
</comment>
<keyword evidence="5 8" id="KW-0862">Zinc</keyword>
<feature type="binding site" evidence="8 13">
    <location>
        <position position="361"/>
    </location>
    <ligand>
        <name>Zn(2+)</name>
        <dbReference type="ChEBI" id="CHEBI:29105"/>
    </ligand>
</feature>
<feature type="binding site" evidence="8 13">
    <location>
        <position position="420"/>
    </location>
    <ligand>
        <name>Zn(2+)</name>
        <dbReference type="ChEBI" id="CHEBI:29105"/>
    </ligand>
</feature>
<reference evidence="15 16" key="1">
    <citation type="submission" date="2016-10" db="EMBL/GenBank/DDBJ databases">
        <authorList>
            <person name="de Groot N.N."/>
        </authorList>
    </citation>
    <scope>NUCLEOTIDE SEQUENCE [LARGE SCALE GENOMIC DNA]</scope>
    <source>
        <strain evidence="15 16">DSM 3217</strain>
    </source>
</reference>
<dbReference type="AlphaFoldDB" id="A0A1G6AM33"/>
<organism evidence="15 16">
    <name type="scientific">Eubacterium oxidoreducens</name>
    <dbReference type="NCBI Taxonomy" id="1732"/>
    <lineage>
        <taxon>Bacteria</taxon>
        <taxon>Bacillati</taxon>
        <taxon>Bacillota</taxon>
        <taxon>Clostridia</taxon>
        <taxon>Eubacteriales</taxon>
        <taxon>Eubacteriaceae</taxon>
        <taxon>Eubacterium</taxon>
    </lineage>
</organism>
<keyword evidence="16" id="KW-1185">Reference proteome</keyword>
<accession>A0A1G6AM33</accession>
<dbReference type="PROSITE" id="PS00611">
    <property type="entry name" value="HISOL_DEHYDROGENASE"/>
    <property type="match status" value="1"/>
</dbReference>
<feature type="binding site" evidence="8 11">
    <location>
        <position position="191"/>
    </location>
    <ligand>
        <name>NAD(+)</name>
        <dbReference type="ChEBI" id="CHEBI:57540"/>
    </ligand>
</feature>
<dbReference type="HAMAP" id="MF_01024">
    <property type="entry name" value="HisD"/>
    <property type="match status" value="1"/>
</dbReference>
<gene>
    <name evidence="8" type="primary">hisD</name>
    <name evidence="15" type="ORF">SAMN02910417_00707</name>
</gene>
<evidence type="ECO:0000313" key="16">
    <source>
        <dbReference type="Proteomes" id="UP000199228"/>
    </source>
</evidence>
<dbReference type="GO" id="GO:0000105">
    <property type="term" value="P:L-histidine biosynthetic process"/>
    <property type="evidence" value="ECO:0007669"/>
    <property type="project" value="UniProtKB-UniRule"/>
</dbReference>
<dbReference type="PIRSF" id="PIRSF000099">
    <property type="entry name" value="Histidinol_dh"/>
    <property type="match status" value="1"/>
</dbReference>
<evidence type="ECO:0000256" key="4">
    <source>
        <dbReference type="ARBA" id="ARBA00022723"/>
    </source>
</evidence>
<keyword evidence="8" id="KW-0028">Amino-acid biosynthesis</keyword>
<dbReference type="GO" id="GO:0051287">
    <property type="term" value="F:NAD binding"/>
    <property type="evidence" value="ECO:0007669"/>
    <property type="project" value="InterPro"/>
</dbReference>
<proteinExistence type="inferred from homology"/>
<evidence type="ECO:0000256" key="11">
    <source>
        <dbReference type="PIRSR" id="PIRSR000099-2"/>
    </source>
</evidence>
<dbReference type="InterPro" id="IPR001692">
    <property type="entry name" value="Histidinol_DH_CS"/>
</dbReference>
<dbReference type="STRING" id="1732.SAMN02910417_00707"/>
<keyword evidence="6 8" id="KW-0560">Oxidoreductase</keyword>
<dbReference type="InterPro" id="IPR022695">
    <property type="entry name" value="Histidinol_DH_monofunct"/>
</dbReference>
<dbReference type="SUPFAM" id="SSF53720">
    <property type="entry name" value="ALDH-like"/>
    <property type="match status" value="1"/>
</dbReference>
<keyword evidence="8 11" id="KW-0520">NAD</keyword>
<dbReference type="GO" id="GO:0008270">
    <property type="term" value="F:zinc ion binding"/>
    <property type="evidence" value="ECO:0007669"/>
    <property type="project" value="UniProtKB-UniRule"/>
</dbReference>
<dbReference type="PANTHER" id="PTHR21256">
    <property type="entry name" value="HISTIDINOL DEHYDROGENASE HDH"/>
    <property type="match status" value="1"/>
</dbReference>
<comment type="cofactor">
    <cofactor evidence="8 13">
        <name>Zn(2+)</name>
        <dbReference type="ChEBI" id="CHEBI:29105"/>
    </cofactor>
    <text evidence="8 13">Binds 1 zinc ion per subunit.</text>
</comment>
<feature type="binding site" evidence="8 11">
    <location>
        <position position="214"/>
    </location>
    <ligand>
        <name>NAD(+)</name>
        <dbReference type="ChEBI" id="CHEBI:57540"/>
    </ligand>
</feature>
<dbReference type="PRINTS" id="PR00083">
    <property type="entry name" value="HOLDHDRGNASE"/>
</dbReference>
<feature type="binding site" evidence="8 12">
    <location>
        <position position="328"/>
    </location>
    <ligand>
        <name>substrate</name>
    </ligand>
</feature>
<dbReference type="Pfam" id="PF00815">
    <property type="entry name" value="Histidinol_dh"/>
    <property type="match status" value="1"/>
</dbReference>
<keyword evidence="4 8" id="KW-0479">Metal-binding</keyword>
<feature type="binding site" evidence="8 12">
    <location>
        <position position="262"/>
    </location>
    <ligand>
        <name>substrate</name>
    </ligand>
</feature>
<comment type="catalytic activity">
    <reaction evidence="7 8">
        <text>L-histidinol + 2 NAD(+) + H2O = L-histidine + 2 NADH + 3 H(+)</text>
        <dbReference type="Rhea" id="RHEA:20641"/>
        <dbReference type="ChEBI" id="CHEBI:15377"/>
        <dbReference type="ChEBI" id="CHEBI:15378"/>
        <dbReference type="ChEBI" id="CHEBI:57540"/>
        <dbReference type="ChEBI" id="CHEBI:57595"/>
        <dbReference type="ChEBI" id="CHEBI:57699"/>
        <dbReference type="ChEBI" id="CHEBI:57945"/>
        <dbReference type="EC" id="1.1.1.23"/>
    </reaction>
</comment>
<feature type="binding site" evidence="8 13">
    <location>
        <position position="262"/>
    </location>
    <ligand>
        <name>Zn(2+)</name>
        <dbReference type="ChEBI" id="CHEBI:29105"/>
    </ligand>
</feature>
<evidence type="ECO:0000256" key="1">
    <source>
        <dbReference type="ARBA" id="ARBA00003850"/>
    </source>
</evidence>
<keyword evidence="8" id="KW-0368">Histidine biosynthesis</keyword>
<feature type="active site" description="Proton acceptor" evidence="8 10">
    <location>
        <position position="327"/>
    </location>
</feature>
<feature type="active site" description="Proton acceptor" evidence="8 10">
    <location>
        <position position="328"/>
    </location>
</feature>
<protein>
    <recommendedName>
        <fullName evidence="3 8">Histidinol dehydrogenase</fullName>
        <shortName evidence="8">HDH</shortName>
        <ecNumber evidence="3 8">1.1.1.23</ecNumber>
    </recommendedName>
</protein>
<feature type="binding site" evidence="8 12">
    <location>
        <position position="420"/>
    </location>
    <ligand>
        <name>substrate</name>
    </ligand>
</feature>
<feature type="binding site" evidence="8 12">
    <location>
        <position position="237"/>
    </location>
    <ligand>
        <name>substrate</name>
    </ligand>
</feature>
<evidence type="ECO:0000256" key="2">
    <source>
        <dbReference type="ARBA" id="ARBA00010178"/>
    </source>
</evidence>
<evidence type="ECO:0000256" key="14">
    <source>
        <dbReference type="RuleBase" id="RU004175"/>
    </source>
</evidence>
<sequence length="432" mass="46990">MRILKLTKDTTNDILNSLLKRSPNNYGSYESSVNEIVQNVKENGDKAILEYTEKFDGVAMKANDLLVTQSEIEEAYKKVDSKLIDVIRKAMVNIKSYHEKQRQYSWFDSQDNGIILGQKVTPLGVVGVYVPGGKAVYPSSVLMNVLPAKVAGVDKIVMTTPPGKDGKVNPSTLVAAHEAGVDEIYKTGGAQAIAALAFGTATIPKTDKIVGPGNIFVALAKKAVFGYVSIDSIAGPSEILVLADETANARFVAADLLSQAEHDELASAILITTSERLANEVSAEVEKFANELSRKEIINKSLDNYGYILVAQTLEQAIDTANEIASEHLEIVMDNPFEIMTKIKNAGAIFLGPYSSEPLGDYFAGPNHVLPTNGTAKFFSPLSVDDFIKKSSIISYSKEALEPIYKDIVQFAECEQLTAHANSIKVRFEDNE</sequence>
<dbReference type="Gene3D" id="1.20.5.1300">
    <property type="match status" value="1"/>
</dbReference>
<evidence type="ECO:0000313" key="15">
    <source>
        <dbReference type="EMBL" id="SDB09449.1"/>
    </source>
</evidence>
<evidence type="ECO:0000256" key="7">
    <source>
        <dbReference type="ARBA" id="ARBA00049489"/>
    </source>
</evidence>
<dbReference type="InterPro" id="IPR016161">
    <property type="entry name" value="Ald_DH/histidinol_DH"/>
</dbReference>
<feature type="binding site" evidence="8 12">
    <location>
        <position position="361"/>
    </location>
    <ligand>
        <name>substrate</name>
    </ligand>
</feature>
<evidence type="ECO:0000256" key="9">
    <source>
        <dbReference type="PIRNR" id="PIRNR000099"/>
    </source>
</evidence>
<feature type="binding site" evidence="8 13">
    <location>
        <position position="259"/>
    </location>
    <ligand>
        <name>Zn(2+)</name>
        <dbReference type="ChEBI" id="CHEBI:29105"/>
    </ligand>
</feature>
<feature type="binding site" evidence="8 12">
    <location>
        <position position="259"/>
    </location>
    <ligand>
        <name>substrate</name>
    </ligand>
</feature>
<evidence type="ECO:0000256" key="3">
    <source>
        <dbReference type="ARBA" id="ARBA00012965"/>
    </source>
</evidence>
<dbReference type="UniPathway" id="UPA00031">
    <property type="reaction ID" value="UER00014"/>
</dbReference>
<dbReference type="OrthoDB" id="9805269at2"/>
<evidence type="ECO:0000256" key="8">
    <source>
        <dbReference type="HAMAP-Rule" id="MF_01024"/>
    </source>
</evidence>
<evidence type="ECO:0000256" key="6">
    <source>
        <dbReference type="ARBA" id="ARBA00023002"/>
    </source>
</evidence>